<dbReference type="Proteomes" id="UP000823927">
    <property type="component" value="Unassembled WGS sequence"/>
</dbReference>
<dbReference type="PRINTS" id="PR00338">
    <property type="entry name" value="NUSGTNSCPFCT"/>
</dbReference>
<reference evidence="6" key="2">
    <citation type="journal article" date="2021" name="PeerJ">
        <title>Extensive microbial diversity within the chicken gut microbiome revealed by metagenomics and culture.</title>
        <authorList>
            <person name="Gilroy R."/>
            <person name="Ravi A."/>
            <person name="Getino M."/>
            <person name="Pursley I."/>
            <person name="Horton D.L."/>
            <person name="Alikhan N.F."/>
            <person name="Baker D."/>
            <person name="Gharbi K."/>
            <person name="Hall N."/>
            <person name="Watson M."/>
            <person name="Adriaenssens E.M."/>
            <person name="Foster-Nyarko E."/>
            <person name="Jarju S."/>
            <person name="Secka A."/>
            <person name="Antonio M."/>
            <person name="Oren A."/>
            <person name="Chaudhuri R.R."/>
            <person name="La Ragione R."/>
            <person name="Hildebrand F."/>
            <person name="Pallen M.J."/>
        </authorList>
    </citation>
    <scope>NUCLEOTIDE SEQUENCE</scope>
    <source>
        <strain evidence="6">CHK178-757</strain>
    </source>
</reference>
<evidence type="ECO:0000313" key="6">
    <source>
        <dbReference type="EMBL" id="HIS48070.1"/>
    </source>
</evidence>
<evidence type="ECO:0000256" key="1">
    <source>
        <dbReference type="ARBA" id="ARBA00022814"/>
    </source>
</evidence>
<evidence type="ECO:0000313" key="7">
    <source>
        <dbReference type="Proteomes" id="UP000823927"/>
    </source>
</evidence>
<evidence type="ECO:0000256" key="2">
    <source>
        <dbReference type="ARBA" id="ARBA00023015"/>
    </source>
</evidence>
<dbReference type="GO" id="GO:0032784">
    <property type="term" value="P:regulation of DNA-templated transcription elongation"/>
    <property type="evidence" value="ECO:0007669"/>
    <property type="project" value="InterPro"/>
</dbReference>
<dbReference type="InterPro" id="IPR014722">
    <property type="entry name" value="Rib_uL2_dom2"/>
</dbReference>
<keyword evidence="4" id="KW-0806">Transcription termination</keyword>
<dbReference type="GO" id="GO:0031564">
    <property type="term" value="P:transcription antitermination"/>
    <property type="evidence" value="ECO:0007669"/>
    <property type="project" value="UniProtKB-KW"/>
</dbReference>
<dbReference type="InterPro" id="IPR006645">
    <property type="entry name" value="NGN-like_dom"/>
</dbReference>
<dbReference type="AlphaFoldDB" id="A0A9D1F636"/>
<protein>
    <recommendedName>
        <fullName evidence="4">Transcription termination/antitermination protein NusG</fullName>
    </recommendedName>
</protein>
<dbReference type="CDD" id="cd06091">
    <property type="entry name" value="KOW_NusG"/>
    <property type="match status" value="1"/>
</dbReference>
<dbReference type="InterPro" id="IPR047663">
    <property type="entry name" value="Transcription_antiterm_LoaP"/>
</dbReference>
<dbReference type="SUPFAM" id="SSF82679">
    <property type="entry name" value="N-utilization substance G protein NusG, N-terminal domain"/>
    <property type="match status" value="1"/>
</dbReference>
<dbReference type="SUPFAM" id="SSF50104">
    <property type="entry name" value="Translation proteins SH3-like domain"/>
    <property type="match status" value="1"/>
</dbReference>
<evidence type="ECO:0000259" key="5">
    <source>
        <dbReference type="Pfam" id="PF02357"/>
    </source>
</evidence>
<dbReference type="EMBL" id="DVIT01000044">
    <property type="protein sequence ID" value="HIS48070.1"/>
    <property type="molecule type" value="Genomic_DNA"/>
</dbReference>
<name>A0A9D1F636_9FIRM</name>
<dbReference type="Pfam" id="PF02357">
    <property type="entry name" value="NusG"/>
    <property type="match status" value="1"/>
</dbReference>
<dbReference type="PANTHER" id="PTHR30265:SF4">
    <property type="entry name" value="KOW MOTIF FAMILY PROTEIN, EXPRESSED"/>
    <property type="match status" value="1"/>
</dbReference>
<gene>
    <name evidence="6" type="primary">loaP</name>
    <name evidence="6" type="ORF">IAB46_11085</name>
</gene>
<comment type="function">
    <text evidence="4">Participates in transcription elongation, termination and antitermination.</text>
</comment>
<dbReference type="InterPro" id="IPR008991">
    <property type="entry name" value="Translation_prot_SH3-like_sf"/>
</dbReference>
<evidence type="ECO:0000256" key="3">
    <source>
        <dbReference type="ARBA" id="ARBA00023163"/>
    </source>
</evidence>
<dbReference type="Gene3D" id="2.30.30.30">
    <property type="match status" value="1"/>
</dbReference>
<dbReference type="InterPro" id="IPR043425">
    <property type="entry name" value="NusG-like"/>
</dbReference>
<keyword evidence="2 4" id="KW-0805">Transcription regulation</keyword>
<evidence type="ECO:0000256" key="4">
    <source>
        <dbReference type="RuleBase" id="RU000538"/>
    </source>
</evidence>
<dbReference type="GO" id="GO:0006353">
    <property type="term" value="P:DNA-templated transcription termination"/>
    <property type="evidence" value="ECO:0007669"/>
    <property type="project" value="UniProtKB-KW"/>
</dbReference>
<dbReference type="InterPro" id="IPR001062">
    <property type="entry name" value="Transcrpt_antiterm_NusG"/>
</dbReference>
<comment type="similarity">
    <text evidence="4">Belongs to the NusG family.</text>
</comment>
<comment type="caution">
    <text evidence="6">The sequence shown here is derived from an EMBL/GenBank/DDBJ whole genome shotgun (WGS) entry which is preliminary data.</text>
</comment>
<keyword evidence="1 4" id="KW-0889">Transcription antitermination</keyword>
<feature type="domain" description="NusG-like N-terminal" evidence="5">
    <location>
        <begin position="2"/>
        <end position="98"/>
    </location>
</feature>
<keyword evidence="3 4" id="KW-0804">Transcription</keyword>
<dbReference type="GO" id="GO:0006354">
    <property type="term" value="P:DNA-templated transcription elongation"/>
    <property type="evidence" value="ECO:0007669"/>
    <property type="project" value="InterPro"/>
</dbReference>
<dbReference type="Gene3D" id="3.30.70.940">
    <property type="entry name" value="NusG, N-terminal domain"/>
    <property type="match status" value="1"/>
</dbReference>
<dbReference type="InterPro" id="IPR036735">
    <property type="entry name" value="NGN_dom_sf"/>
</dbReference>
<accession>A0A9D1F636</accession>
<proteinExistence type="inferred from homology"/>
<dbReference type="NCBIfam" id="NF033641">
    <property type="entry name" value="antiterm_LoaP"/>
    <property type="match status" value="1"/>
</dbReference>
<organism evidence="6 7">
    <name type="scientific">Candidatus Scybalocola faecigallinarum</name>
    <dbReference type="NCBI Taxonomy" id="2840941"/>
    <lineage>
        <taxon>Bacteria</taxon>
        <taxon>Bacillati</taxon>
        <taxon>Bacillota</taxon>
        <taxon>Clostridia</taxon>
        <taxon>Lachnospirales</taxon>
        <taxon>Lachnospiraceae</taxon>
        <taxon>Lachnospiraceae incertae sedis</taxon>
        <taxon>Candidatus Scybalocola (ex Gilroy et al. 2021)</taxon>
    </lineage>
</organism>
<reference evidence="6" key="1">
    <citation type="submission" date="2020-10" db="EMBL/GenBank/DDBJ databases">
        <authorList>
            <person name="Gilroy R."/>
        </authorList>
    </citation>
    <scope>NUCLEOTIDE SEQUENCE</scope>
    <source>
        <strain evidence="6">CHK178-757</strain>
    </source>
</reference>
<dbReference type="PANTHER" id="PTHR30265">
    <property type="entry name" value="RHO-INTERACTING TRANSCRIPTION TERMINATION FACTOR NUSG"/>
    <property type="match status" value="1"/>
</dbReference>
<sequence>MWYVIQVRTGTEENIRIQCEKFIQDKTIMETCFIPYYEEKKRFQGRWNLEKKILFPGYIFIITRNAAELHEALKKVMGLTKILGVGDTMIPLTAKEVAFMERFGGPRQIVGMSEGIIEGSQIIITSGPLQGLEGYIKKIDRHKRKAWVELPMFGRMQKVEVGVEIVRKTV</sequence>